<evidence type="ECO:0000313" key="2">
    <source>
        <dbReference type="EMBL" id="TWU21490.1"/>
    </source>
</evidence>
<accession>A0A5C6CA76</accession>
<proteinExistence type="predicted"/>
<comment type="caution">
    <text evidence="2">The sequence shown here is derived from an EMBL/GenBank/DDBJ whole genome shotgun (WGS) entry which is preliminary data.</text>
</comment>
<feature type="region of interest" description="Disordered" evidence="1">
    <location>
        <begin position="1"/>
        <end position="44"/>
    </location>
</feature>
<keyword evidence="3" id="KW-1185">Reference proteome</keyword>
<protein>
    <submittedName>
        <fullName evidence="2">Uncharacterized protein</fullName>
    </submittedName>
</protein>
<gene>
    <name evidence="2" type="ORF">Pla52o_36770</name>
</gene>
<dbReference type="Proteomes" id="UP000316304">
    <property type="component" value="Unassembled WGS sequence"/>
</dbReference>
<evidence type="ECO:0000313" key="3">
    <source>
        <dbReference type="Proteomes" id="UP000316304"/>
    </source>
</evidence>
<dbReference type="AlphaFoldDB" id="A0A5C6CA76"/>
<sequence>MAPNPESKRGPPSGDGSDLKVESKRDLGGLADLEGPEFRGAWRV</sequence>
<reference evidence="2 3" key="1">
    <citation type="submission" date="2019-02" db="EMBL/GenBank/DDBJ databases">
        <title>Deep-cultivation of Planctomycetes and their phenomic and genomic characterization uncovers novel biology.</title>
        <authorList>
            <person name="Wiegand S."/>
            <person name="Jogler M."/>
            <person name="Boedeker C."/>
            <person name="Pinto D."/>
            <person name="Vollmers J."/>
            <person name="Rivas-Marin E."/>
            <person name="Kohn T."/>
            <person name="Peeters S.H."/>
            <person name="Heuer A."/>
            <person name="Rast P."/>
            <person name="Oberbeckmann S."/>
            <person name="Bunk B."/>
            <person name="Jeske O."/>
            <person name="Meyerdierks A."/>
            <person name="Storesund J.E."/>
            <person name="Kallscheuer N."/>
            <person name="Luecker S."/>
            <person name="Lage O.M."/>
            <person name="Pohl T."/>
            <person name="Merkel B.J."/>
            <person name="Hornburger P."/>
            <person name="Mueller R.-W."/>
            <person name="Bruemmer F."/>
            <person name="Labrenz M."/>
            <person name="Spormann A.M."/>
            <person name="Op Den Camp H."/>
            <person name="Overmann J."/>
            <person name="Amann R."/>
            <person name="Jetten M.S.M."/>
            <person name="Mascher T."/>
            <person name="Medema M.H."/>
            <person name="Devos D.P."/>
            <person name="Kaster A.-K."/>
            <person name="Ovreas L."/>
            <person name="Rohde M."/>
            <person name="Galperin M.Y."/>
            <person name="Jogler C."/>
        </authorList>
    </citation>
    <scope>NUCLEOTIDE SEQUENCE [LARGE SCALE GENOMIC DNA]</scope>
    <source>
        <strain evidence="2 3">Pla52o</strain>
    </source>
</reference>
<evidence type="ECO:0000256" key="1">
    <source>
        <dbReference type="SAM" id="MobiDB-lite"/>
    </source>
</evidence>
<feature type="compositionally biased region" description="Basic and acidic residues" evidence="1">
    <location>
        <begin position="17"/>
        <end position="27"/>
    </location>
</feature>
<dbReference type="EMBL" id="SJPT01000006">
    <property type="protein sequence ID" value="TWU21490.1"/>
    <property type="molecule type" value="Genomic_DNA"/>
</dbReference>
<organism evidence="2 3">
    <name type="scientific">Novipirellula galeiformis</name>
    <dbReference type="NCBI Taxonomy" id="2528004"/>
    <lineage>
        <taxon>Bacteria</taxon>
        <taxon>Pseudomonadati</taxon>
        <taxon>Planctomycetota</taxon>
        <taxon>Planctomycetia</taxon>
        <taxon>Pirellulales</taxon>
        <taxon>Pirellulaceae</taxon>
        <taxon>Novipirellula</taxon>
    </lineage>
</organism>
<name>A0A5C6CA76_9BACT</name>